<keyword evidence="5" id="KW-1185">Reference proteome</keyword>
<evidence type="ECO:0000256" key="1">
    <source>
        <dbReference type="ARBA" id="ARBA00022833"/>
    </source>
</evidence>
<keyword evidence="3" id="KW-0732">Signal</keyword>
<evidence type="ECO:0000313" key="5">
    <source>
        <dbReference type="Proteomes" id="UP001500016"/>
    </source>
</evidence>
<feature type="signal peptide" evidence="3">
    <location>
        <begin position="1"/>
        <end position="28"/>
    </location>
</feature>
<comment type="caution">
    <text evidence="4">The sequence shown here is derived from an EMBL/GenBank/DDBJ whole genome shotgun (WGS) entry which is preliminary data.</text>
</comment>
<feature type="region of interest" description="Disordered" evidence="2">
    <location>
        <begin position="109"/>
        <end position="138"/>
    </location>
</feature>
<dbReference type="PANTHER" id="PTHR12993">
    <property type="entry name" value="N-ACETYLGLUCOSAMINYL-PHOSPHATIDYLINOSITOL DE-N-ACETYLASE-RELATED"/>
    <property type="match status" value="1"/>
</dbReference>
<feature type="compositionally biased region" description="Low complexity" evidence="2">
    <location>
        <begin position="682"/>
        <end position="693"/>
    </location>
</feature>
<reference evidence="5" key="1">
    <citation type="journal article" date="2019" name="Int. J. Syst. Evol. Microbiol.">
        <title>The Global Catalogue of Microorganisms (GCM) 10K type strain sequencing project: providing services to taxonomists for standard genome sequencing and annotation.</title>
        <authorList>
            <consortium name="The Broad Institute Genomics Platform"/>
            <consortium name="The Broad Institute Genome Sequencing Center for Infectious Disease"/>
            <person name="Wu L."/>
            <person name="Ma J."/>
        </authorList>
    </citation>
    <scope>NUCLEOTIDE SEQUENCE [LARGE SCALE GENOMIC DNA]</scope>
    <source>
        <strain evidence="5">JCM 15478</strain>
    </source>
</reference>
<dbReference type="SUPFAM" id="SSF89372">
    <property type="entry name" value="Fucose-specific lectin"/>
    <property type="match status" value="1"/>
</dbReference>
<evidence type="ECO:0000256" key="3">
    <source>
        <dbReference type="SAM" id="SignalP"/>
    </source>
</evidence>
<proteinExistence type="predicted"/>
<dbReference type="InterPro" id="IPR024078">
    <property type="entry name" value="LmbE-like_dom_sf"/>
</dbReference>
<dbReference type="Gene3D" id="3.40.50.10320">
    <property type="entry name" value="LmbE-like"/>
    <property type="match status" value="1"/>
</dbReference>
<dbReference type="Pfam" id="PF02585">
    <property type="entry name" value="PIG-L"/>
    <property type="match status" value="1"/>
</dbReference>
<evidence type="ECO:0000256" key="2">
    <source>
        <dbReference type="SAM" id="MobiDB-lite"/>
    </source>
</evidence>
<keyword evidence="1" id="KW-0862">Zinc</keyword>
<dbReference type="EMBL" id="BAAAPE010000002">
    <property type="protein sequence ID" value="GAA2065115.1"/>
    <property type="molecule type" value="Genomic_DNA"/>
</dbReference>
<feature type="region of interest" description="Disordered" evidence="2">
    <location>
        <begin position="472"/>
        <end position="499"/>
    </location>
</feature>
<dbReference type="PANTHER" id="PTHR12993:SF26">
    <property type="entry name" value="1D-MYO-INOSITOL 2-ACETAMIDO-2-DEOXY-ALPHA-D-GLUCOPYRANOSIDE DEACETYLASE"/>
    <property type="match status" value="1"/>
</dbReference>
<evidence type="ECO:0000313" key="4">
    <source>
        <dbReference type="EMBL" id="GAA2065115.1"/>
    </source>
</evidence>
<feature type="region of interest" description="Disordered" evidence="2">
    <location>
        <begin position="524"/>
        <end position="551"/>
    </location>
</feature>
<feature type="region of interest" description="Disordered" evidence="2">
    <location>
        <begin position="668"/>
        <end position="701"/>
    </location>
</feature>
<dbReference type="RefSeq" id="WP_344524439.1">
    <property type="nucleotide sequence ID" value="NZ_BAAAPE010000002.1"/>
</dbReference>
<feature type="compositionally biased region" description="Low complexity" evidence="2">
    <location>
        <begin position="49"/>
        <end position="61"/>
    </location>
</feature>
<feature type="region of interest" description="Disordered" evidence="2">
    <location>
        <begin position="36"/>
        <end position="68"/>
    </location>
</feature>
<protein>
    <submittedName>
        <fullName evidence="4">PIG-L family deacetylase</fullName>
    </submittedName>
</protein>
<dbReference type="InterPro" id="IPR003737">
    <property type="entry name" value="GlcNAc_PI_deacetylase-related"/>
</dbReference>
<gene>
    <name evidence="4" type="ORF">GCM10009801_10170</name>
</gene>
<dbReference type="PROSITE" id="PS51257">
    <property type="entry name" value="PROKAR_LIPOPROTEIN"/>
    <property type="match status" value="1"/>
</dbReference>
<organism evidence="4 5">
    <name type="scientific">Streptomyces albiaxialis</name>
    <dbReference type="NCBI Taxonomy" id="329523"/>
    <lineage>
        <taxon>Bacteria</taxon>
        <taxon>Bacillati</taxon>
        <taxon>Actinomycetota</taxon>
        <taxon>Actinomycetes</taxon>
        <taxon>Kitasatosporales</taxon>
        <taxon>Streptomycetaceae</taxon>
        <taxon>Streptomyces</taxon>
    </lineage>
</organism>
<name>A0ABP5H7C7_9ACTN</name>
<feature type="chain" id="PRO_5047124075" evidence="3">
    <location>
        <begin position="29"/>
        <end position="750"/>
    </location>
</feature>
<dbReference type="Proteomes" id="UP001500016">
    <property type="component" value="Unassembled WGS sequence"/>
</dbReference>
<accession>A0ABP5H7C7</accession>
<sequence length="750" mass="79320">MPLFPRAAARGRRPGALLVSLCSLGLLAGLTGCADGSQATDRSGPRHTGAPPGQSAPAPSGVWAGGKDPVRTAESVLQVVAHPDDDLFFVNPETAQSLRSGRPLTTVYLTSGESDGVNAPRRDVPGAAAPARKPGDRGDKALYAEARQNGIRAAYAEMVTGDRDTPWKRSVLRTAGGGRAELDTLRGHPRVRLVWNLLREAGSLTAHRPHSLYGLWREEVPALESQLTSGGPVRHDFRYTREQLVDTLTGYLRTFRPTQIRMQDPTPGKLDTNGKYADHQDHFAGARLLQEALARHGEDAARGKAPHFTVETYLGYFNGGLPHVLGGRTAENKLRSLDTYAWADRAERPCRHTAGCGDLKMVPRGQHQGWSHGIRHADGDSVSWLRTGKDGSLWAYSVLDGRIAVRHRPAAPANSPDPRWTAPALLPETGIDPALTTVRLPDGRTALFGTRTVTDDGPDGYRKEVGWVTQRPDTKGTRARPGSGFGPWQPLGTPEDGDRTGLSDISAPAVAAAPDGTLTVAVRTSRHQLSSRVRTPDGTWKPWHTQGGTGVHGTPTAVVDGAGRPHVFGATAGTVLAWSAPHPEAPLSGPRPTGLPPVTGPITARTDGRAAVRLYARAPATGHVLSARLATRGTRPARVTDLGGAAGYGPVSATRLADGRTLLATRAANGDVQTALTDERPPATGTPGRAAPASSRPRWSTTGVLLSGAPAAAPTPDGRHATIAATTLDGHLYWARTGNKGTTTWEGTRG</sequence>
<dbReference type="SUPFAM" id="SSF102588">
    <property type="entry name" value="LmbE-like"/>
    <property type="match status" value="1"/>
</dbReference>